<accession>A0A1L7XFT7</accession>
<feature type="region of interest" description="Disordered" evidence="1">
    <location>
        <begin position="274"/>
        <end position="301"/>
    </location>
</feature>
<dbReference type="Gene3D" id="1.10.720.30">
    <property type="entry name" value="SAP domain"/>
    <property type="match status" value="1"/>
</dbReference>
<feature type="region of interest" description="Disordered" evidence="1">
    <location>
        <begin position="561"/>
        <end position="621"/>
    </location>
</feature>
<dbReference type="EMBL" id="FJOG01000025">
    <property type="protein sequence ID" value="CZR63878.1"/>
    <property type="molecule type" value="Genomic_DNA"/>
</dbReference>
<protein>
    <submittedName>
        <fullName evidence="3">Related to cutinase negative acting protein</fullName>
    </submittedName>
</protein>
<dbReference type="AlphaFoldDB" id="A0A1L7XFT7"/>
<feature type="compositionally biased region" description="Low complexity" evidence="1">
    <location>
        <begin position="449"/>
        <end position="468"/>
    </location>
</feature>
<dbReference type="STRING" id="576137.A0A1L7XFT7"/>
<feature type="compositionally biased region" description="Polar residues" evidence="1">
    <location>
        <begin position="112"/>
        <end position="126"/>
    </location>
</feature>
<dbReference type="PROSITE" id="PS50800">
    <property type="entry name" value="SAP"/>
    <property type="match status" value="1"/>
</dbReference>
<evidence type="ECO:0000259" key="2">
    <source>
        <dbReference type="PROSITE" id="PS50800"/>
    </source>
</evidence>
<gene>
    <name evidence="3" type="ORF">PAC_13775</name>
</gene>
<dbReference type="InterPro" id="IPR034257">
    <property type="entry name" value="Acinus_RRM"/>
</dbReference>
<dbReference type="InterPro" id="IPR003034">
    <property type="entry name" value="SAP_dom"/>
</dbReference>
<dbReference type="Proteomes" id="UP000184330">
    <property type="component" value="Unassembled WGS sequence"/>
</dbReference>
<feature type="compositionally biased region" description="Gly residues" evidence="1">
    <location>
        <begin position="577"/>
        <end position="593"/>
    </location>
</feature>
<dbReference type="InterPro" id="IPR036361">
    <property type="entry name" value="SAP_dom_sf"/>
</dbReference>
<reference evidence="3 4" key="1">
    <citation type="submission" date="2016-03" db="EMBL/GenBank/DDBJ databases">
        <authorList>
            <person name="Ploux O."/>
        </authorList>
    </citation>
    <scope>NUCLEOTIDE SEQUENCE [LARGE SCALE GENOMIC DNA]</scope>
    <source>
        <strain evidence="3 4">UAMH 11012</strain>
    </source>
</reference>
<dbReference type="InterPro" id="IPR032552">
    <property type="entry name" value="RSB_motif"/>
</dbReference>
<evidence type="ECO:0000313" key="3">
    <source>
        <dbReference type="EMBL" id="CZR63878.1"/>
    </source>
</evidence>
<evidence type="ECO:0000256" key="1">
    <source>
        <dbReference type="SAM" id="MobiDB-lite"/>
    </source>
</evidence>
<feature type="compositionally biased region" description="Low complexity" evidence="1">
    <location>
        <begin position="97"/>
        <end position="110"/>
    </location>
</feature>
<feature type="compositionally biased region" description="Basic and acidic residues" evidence="1">
    <location>
        <begin position="596"/>
        <end position="621"/>
    </location>
</feature>
<dbReference type="Pfam" id="PF02037">
    <property type="entry name" value="SAP"/>
    <property type="match status" value="1"/>
</dbReference>
<feature type="region of interest" description="Disordered" evidence="1">
    <location>
        <begin position="445"/>
        <end position="490"/>
    </location>
</feature>
<dbReference type="Pfam" id="PF16294">
    <property type="entry name" value="RSB_motif"/>
    <property type="match status" value="1"/>
</dbReference>
<organism evidence="3 4">
    <name type="scientific">Phialocephala subalpina</name>
    <dbReference type="NCBI Taxonomy" id="576137"/>
    <lineage>
        <taxon>Eukaryota</taxon>
        <taxon>Fungi</taxon>
        <taxon>Dikarya</taxon>
        <taxon>Ascomycota</taxon>
        <taxon>Pezizomycotina</taxon>
        <taxon>Leotiomycetes</taxon>
        <taxon>Helotiales</taxon>
        <taxon>Mollisiaceae</taxon>
        <taxon>Phialocephala</taxon>
        <taxon>Phialocephala fortinii species complex</taxon>
    </lineage>
</organism>
<dbReference type="CDD" id="cd12432">
    <property type="entry name" value="RRM_ACINU"/>
    <property type="match status" value="1"/>
</dbReference>
<dbReference type="OrthoDB" id="5348404at2759"/>
<dbReference type="PANTHER" id="PTHR47031">
    <property type="entry name" value="SAP DNA-BINDING DOMAIN-CONTAINING PROTEIN"/>
    <property type="match status" value="1"/>
</dbReference>
<feature type="compositionally biased region" description="Polar residues" evidence="1">
    <location>
        <begin position="73"/>
        <end position="85"/>
    </location>
</feature>
<dbReference type="SUPFAM" id="SSF68906">
    <property type="entry name" value="SAP domain"/>
    <property type="match status" value="1"/>
</dbReference>
<sequence>MTDWSKLKVTDLRAELKKRNLTTAGVKSVLIERLVAHENGHGSESEATIQGDDGKLDGNATSPDEISPILPTASDTLPNAPPQTTTEEEVAESSNQAPAAEAILEEAPPAKTQPTHTVESSQTLSLQDEHQSALPSVEPQEANEDRQKRKRRSQSPPITASDAAHKRLRISDAGEVMEESKDEVMGEEVVPSARDTDWIEKHNGVDEAEVNAKAKDAVGDGIDTSMEEVKVDDVSGNNNKANEMEVDIPTKKESTSLTPYEDSLSHTRDSRFKTLFSGEGSGSTALSTIRDSAHDEPEPDRIISPAVHPATSSLYISRLMRPINQALFEAHITTLAAPPGGEVDPDAIVRFFVDPIRTHAFVSFTSVSAASRVRSALHDRIWPDEKTRKPLWVDFVPAEKVVEWIDQEQANNPGGRSMGKKWEVYYDVDEDRHVTAMLQEVSTFARPMQPIRQPSISAPQPQSASQPRNIDPPSGPRSFQTIGPPIPPNTKRLDELFKSTTTKPVLYWLPVSKDLADRRLDNLDRAMSNDAAAGRRVDGENHRYTFEDNDKLVDRGLEIFSGIRPPPGHRGPRGHGPRVGMGYQGRGGYGGGDSFRPNDSRRSDGPSYRSDRRGSRDYGRR</sequence>
<proteinExistence type="predicted"/>
<keyword evidence="4" id="KW-1185">Reference proteome</keyword>
<feature type="domain" description="SAP" evidence="2">
    <location>
        <begin position="4"/>
        <end position="38"/>
    </location>
</feature>
<dbReference type="PANTHER" id="PTHR47031:SF3">
    <property type="entry name" value="SAP DOMAIN-CONTAINING PROTEIN"/>
    <property type="match status" value="1"/>
</dbReference>
<evidence type="ECO:0000313" key="4">
    <source>
        <dbReference type="Proteomes" id="UP000184330"/>
    </source>
</evidence>
<name>A0A1L7XFT7_9HELO</name>
<feature type="compositionally biased region" description="Basic and acidic residues" evidence="1">
    <location>
        <begin position="291"/>
        <end position="301"/>
    </location>
</feature>
<dbReference type="SMART" id="SM00513">
    <property type="entry name" value="SAP"/>
    <property type="match status" value="1"/>
</dbReference>
<feature type="region of interest" description="Disordered" evidence="1">
    <location>
        <begin position="37"/>
        <end position="196"/>
    </location>
</feature>
<feature type="compositionally biased region" description="Basic and acidic residues" evidence="1">
    <location>
        <begin position="163"/>
        <end position="184"/>
    </location>
</feature>